<evidence type="ECO:0000313" key="2">
    <source>
        <dbReference type="Proteomes" id="UP000272490"/>
    </source>
</evidence>
<protein>
    <recommendedName>
        <fullName evidence="3">HEPN AbiU2-like domain-containing protein</fullName>
    </recommendedName>
</protein>
<comment type="caution">
    <text evidence="1">The sequence shown here is derived from an EMBL/GenBank/DDBJ whole genome shotgun (WGS) entry which is preliminary data.</text>
</comment>
<name>A0A3P3QY37_9FIRM</name>
<dbReference type="OrthoDB" id="2083138at2"/>
<dbReference type="Proteomes" id="UP000272490">
    <property type="component" value="Unassembled WGS sequence"/>
</dbReference>
<dbReference type="AlphaFoldDB" id="A0A3P3QY37"/>
<proteinExistence type="predicted"/>
<dbReference type="RefSeq" id="WP_128674601.1">
    <property type="nucleotide sequence ID" value="NZ_RRCO01000004.1"/>
</dbReference>
<evidence type="ECO:0008006" key="3">
    <source>
        <dbReference type="Google" id="ProtNLM"/>
    </source>
</evidence>
<evidence type="ECO:0000313" key="1">
    <source>
        <dbReference type="EMBL" id="RRJ25300.1"/>
    </source>
</evidence>
<organism evidence="1 2">
    <name type="scientific">Lachnoanaerobaculum gingivalis</name>
    <dbReference type="NCBI Taxonomy" id="2490855"/>
    <lineage>
        <taxon>Bacteria</taxon>
        <taxon>Bacillati</taxon>
        <taxon>Bacillota</taxon>
        <taxon>Clostridia</taxon>
        <taxon>Lachnospirales</taxon>
        <taxon>Lachnospiraceae</taxon>
        <taxon>Lachnoanaerobaculum</taxon>
    </lineage>
</organism>
<accession>A0A3P3QY37</accession>
<sequence>MKYNFDYDINESGMLIPKGLAFRNRYVEVPREDRFRKLYSYILIDIDLSYALEFLVRCINMYDDIDRTCYFQMAVIKYSKCYSPSKKDGRSQLSATKVYKGIEEDPIGCHNKFIEMRNKYFSHDENDFKASKLGAILNIDERKMMGIAYPQMQAKFDYFETIAILMKLCEITKNWIGEELDKEIECVRLYVEQRGFDKLNGYKDLKISNT</sequence>
<reference evidence="1 2" key="1">
    <citation type="submission" date="2018-11" db="EMBL/GenBank/DDBJ databases">
        <title>Genome sequencing of Lachnoanaerobaculum sp. KCOM 2030 (= ChDC B114).</title>
        <authorList>
            <person name="Kook J.-K."/>
            <person name="Park S.-N."/>
            <person name="Lim Y.K."/>
        </authorList>
    </citation>
    <scope>NUCLEOTIDE SEQUENCE [LARGE SCALE GENOMIC DNA]</scope>
    <source>
        <strain evidence="1 2">KCOM 2030</strain>
    </source>
</reference>
<dbReference type="EMBL" id="RRCO01000004">
    <property type="protein sequence ID" value="RRJ25300.1"/>
    <property type="molecule type" value="Genomic_DNA"/>
</dbReference>
<gene>
    <name evidence="1" type="ORF">EHV10_10435</name>
</gene>
<keyword evidence="2" id="KW-1185">Reference proteome</keyword>